<comment type="function">
    <text evidence="4">NAD(+)-dependent glutamate dehydrogenase which degrades glutamate to ammonia and alpha-ketoglutarate.</text>
</comment>
<dbReference type="EC" id="1.4.1.2" evidence="4"/>
<dbReference type="InterPro" id="IPR036291">
    <property type="entry name" value="NAD(P)-bd_dom_sf"/>
</dbReference>
<dbReference type="InterPro" id="IPR006096">
    <property type="entry name" value="Glu/Leu/Phe/Val/Trp_DH_C"/>
</dbReference>
<dbReference type="InterPro" id="IPR016210">
    <property type="entry name" value="NAD-GDH_euk"/>
</dbReference>
<accession>A0A3N4KVL8</accession>
<dbReference type="SUPFAM" id="SSF53223">
    <property type="entry name" value="Aminoacid dehydrogenase-like, N-terminal domain"/>
    <property type="match status" value="1"/>
</dbReference>
<dbReference type="SMART" id="SM00839">
    <property type="entry name" value="ELFV_dehydrog"/>
    <property type="match status" value="1"/>
</dbReference>
<evidence type="ECO:0000259" key="5">
    <source>
        <dbReference type="SMART" id="SM00839"/>
    </source>
</evidence>
<dbReference type="AlphaFoldDB" id="A0A3N4KVL8"/>
<dbReference type="Proteomes" id="UP000277580">
    <property type="component" value="Unassembled WGS sequence"/>
</dbReference>
<dbReference type="FunCoup" id="A0A3N4KVL8">
    <property type="interactions" value="90"/>
</dbReference>
<proteinExistence type="inferred from homology"/>
<organism evidence="6 7">
    <name type="scientific">Morchella conica CCBAS932</name>
    <dbReference type="NCBI Taxonomy" id="1392247"/>
    <lineage>
        <taxon>Eukaryota</taxon>
        <taxon>Fungi</taxon>
        <taxon>Dikarya</taxon>
        <taxon>Ascomycota</taxon>
        <taxon>Pezizomycotina</taxon>
        <taxon>Pezizomycetes</taxon>
        <taxon>Pezizales</taxon>
        <taxon>Morchellaceae</taxon>
        <taxon>Morchella</taxon>
    </lineage>
</organism>
<keyword evidence="2 4" id="KW-0560">Oxidoreductase</keyword>
<dbReference type="Pfam" id="PF23152">
    <property type="entry name" value="GDH_2nd"/>
    <property type="match status" value="1"/>
</dbReference>
<dbReference type="Pfam" id="PF00208">
    <property type="entry name" value="ELFV_dehydrog"/>
    <property type="match status" value="1"/>
</dbReference>
<dbReference type="InParanoid" id="A0A3N4KVL8"/>
<evidence type="ECO:0000256" key="2">
    <source>
        <dbReference type="ARBA" id="ARBA00023002"/>
    </source>
</evidence>
<gene>
    <name evidence="6" type="ORF">P167DRAFT_503390</name>
</gene>
<dbReference type="OrthoDB" id="184415at2759"/>
<evidence type="ECO:0000256" key="1">
    <source>
        <dbReference type="ARBA" id="ARBA00006382"/>
    </source>
</evidence>
<dbReference type="InterPro" id="IPR055480">
    <property type="entry name" value="NAD-GDH_N"/>
</dbReference>
<comment type="similarity">
    <text evidence="1 4">Belongs to the Glu/Leu/Phe/Val dehydrogenases family.</text>
</comment>
<dbReference type="PANTHER" id="PTHR11606:SF24">
    <property type="entry name" value="NAD-SPECIFIC GLUTAMATE DEHYDROGENASE"/>
    <property type="match status" value="1"/>
</dbReference>
<reference evidence="6 7" key="1">
    <citation type="journal article" date="2018" name="Nat. Ecol. Evol.">
        <title>Pezizomycetes genomes reveal the molecular basis of ectomycorrhizal truffle lifestyle.</title>
        <authorList>
            <person name="Murat C."/>
            <person name="Payen T."/>
            <person name="Noel B."/>
            <person name="Kuo A."/>
            <person name="Morin E."/>
            <person name="Chen J."/>
            <person name="Kohler A."/>
            <person name="Krizsan K."/>
            <person name="Balestrini R."/>
            <person name="Da Silva C."/>
            <person name="Montanini B."/>
            <person name="Hainaut M."/>
            <person name="Levati E."/>
            <person name="Barry K.W."/>
            <person name="Belfiori B."/>
            <person name="Cichocki N."/>
            <person name="Clum A."/>
            <person name="Dockter R.B."/>
            <person name="Fauchery L."/>
            <person name="Guy J."/>
            <person name="Iotti M."/>
            <person name="Le Tacon F."/>
            <person name="Lindquist E.A."/>
            <person name="Lipzen A."/>
            <person name="Malagnac F."/>
            <person name="Mello A."/>
            <person name="Molinier V."/>
            <person name="Miyauchi S."/>
            <person name="Poulain J."/>
            <person name="Riccioni C."/>
            <person name="Rubini A."/>
            <person name="Sitrit Y."/>
            <person name="Splivallo R."/>
            <person name="Traeger S."/>
            <person name="Wang M."/>
            <person name="Zifcakova L."/>
            <person name="Wipf D."/>
            <person name="Zambonelli A."/>
            <person name="Paolocci F."/>
            <person name="Nowrousian M."/>
            <person name="Ottonello S."/>
            <person name="Baldrian P."/>
            <person name="Spatafora J.W."/>
            <person name="Henrissat B."/>
            <person name="Nagy L.G."/>
            <person name="Aury J.M."/>
            <person name="Wincker P."/>
            <person name="Grigoriev I.V."/>
            <person name="Bonfante P."/>
            <person name="Martin F.M."/>
        </authorList>
    </citation>
    <scope>NUCLEOTIDE SEQUENCE [LARGE SCALE GENOMIC DNA]</scope>
    <source>
        <strain evidence="6 7">CCBAS932</strain>
    </source>
</reference>
<sequence>MNYLEGVSYIPDEFIERETESFYKSLGIDDSYFKTETVENVANNILSLYAAKVHSFSRKKVLDICFATESQNHAVFFDSTEPGVSVLSGARYEQLMDTKYLDGSTPKRSWRLESFRSRVYKLRCYFLYLCEFANPTPLEGETDLDVISDKTFLEKVTPNTRRIYQEIINSVVRVTGPVIKMVPIKREMRLVIGFKQGTTMGLFSALSDLYHHHGCTSLRKYVEHFSNGVTIICIYLASTPDPECKFNFPPIEVCIEQIVREVSLLNCIPQNLFQAHFMSGKLSLQESIYAHCVCHFVGHFLNRFGSELGILSTFLDPANTAHAELMSNLKRRFSHETFNADYIFKCVKEHPALIHALYLSFASKHYIQPRRKGASILKQSFTSSQLLKGDPVLTEEELNAKITTSVRNEDQERVMKFFITFNKHVLKTNFYTPTKVALSFRICPSFLPAKDYPQPLFGMFMVLGSEFRGFHLRFRDIARGGIRIVKSRNEEVYTLNSRSVFDENYNLANTQNRKNKDIPEGGAKGVILLDANHQEKEVYAFEKYIDAILDLVVVADVPGIKEPLVDYYKKPETLFMGPDENTAGLVDWATTHAKRRKAPFWKSFFTGKSASLGGMPHDIYGMTSLGVREYVLGIYNKLGIDQRKMLKLQTGGPDGDLGSNEILLSSEKYGAIVDGSGVIVDPKGLNRDELERLATKRLMVSNFDVTLLSEVGYRVLLDDVNLRLPDGEIVPNGTIFRNTFHLRSKLLFDIFVPCGGRPESINLSNVGKLIGDGECTIPYIVEGANLFISQDAKLRLEEAGAILIKDASANKGGVTSSSMEVLASLAFTDAEFTTNMCVIDGITPSFYTSYVKAVQDTIRENARLEFEALWREKRVTGKKFSVLSDELSMAIIKLDEEIRETDLWKNLSLRRSVVKEALPACLINTVGLEVLLKRVPVNYTKAIFGSYLASRFIYEYGANSNQFSFFNFMNKKLIAAAQI</sequence>
<feature type="domain" description="Glutamate/phenylalanine/leucine/valine/L-tryptophan dehydrogenase C-terminal" evidence="5">
    <location>
        <begin position="614"/>
        <end position="877"/>
    </location>
</feature>
<evidence type="ECO:0000256" key="4">
    <source>
        <dbReference type="PIRNR" id="PIRNR000184"/>
    </source>
</evidence>
<dbReference type="Pfam" id="PF23147">
    <property type="entry name" value="GDH2_N"/>
    <property type="match status" value="1"/>
</dbReference>
<protein>
    <recommendedName>
        <fullName evidence="4">NAD-specific glutamate dehydrogenase</fullName>
        <ecNumber evidence="4">1.4.1.2</ecNumber>
    </recommendedName>
</protein>
<dbReference type="STRING" id="1392247.A0A3N4KVL8"/>
<name>A0A3N4KVL8_9PEZI</name>
<dbReference type="GO" id="GO:0005739">
    <property type="term" value="C:mitochondrion"/>
    <property type="evidence" value="ECO:0007669"/>
    <property type="project" value="UniProtKB-UniRule"/>
</dbReference>
<dbReference type="SUPFAM" id="SSF51735">
    <property type="entry name" value="NAD(P)-binding Rossmann-fold domains"/>
    <property type="match status" value="1"/>
</dbReference>
<evidence type="ECO:0000313" key="6">
    <source>
        <dbReference type="EMBL" id="RPB14603.1"/>
    </source>
</evidence>
<dbReference type="InterPro" id="IPR046346">
    <property type="entry name" value="Aminoacid_DH-like_N_sf"/>
</dbReference>
<keyword evidence="3 4" id="KW-0520">NAD</keyword>
<evidence type="ECO:0000256" key="3">
    <source>
        <dbReference type="ARBA" id="ARBA00023027"/>
    </source>
</evidence>
<dbReference type="GO" id="GO:0004352">
    <property type="term" value="F:glutamate dehydrogenase (NAD+) activity"/>
    <property type="evidence" value="ECO:0007669"/>
    <property type="project" value="UniProtKB-UniRule"/>
</dbReference>
<keyword evidence="7" id="KW-1185">Reference proteome</keyword>
<dbReference type="PIRSF" id="PIRSF000184">
    <property type="entry name" value="GDH_NAD"/>
    <property type="match status" value="1"/>
</dbReference>
<dbReference type="InterPro" id="IPR056365">
    <property type="entry name" value="NAD-GDH_2nd"/>
</dbReference>
<dbReference type="Gene3D" id="3.40.50.720">
    <property type="entry name" value="NAD(P)-binding Rossmann-like Domain"/>
    <property type="match status" value="1"/>
</dbReference>
<evidence type="ECO:0000313" key="7">
    <source>
        <dbReference type="Proteomes" id="UP000277580"/>
    </source>
</evidence>
<dbReference type="EMBL" id="ML119117">
    <property type="protein sequence ID" value="RPB14603.1"/>
    <property type="molecule type" value="Genomic_DNA"/>
</dbReference>
<comment type="catalytic activity">
    <reaction evidence="4">
        <text>L-glutamate + NAD(+) + H2O = 2-oxoglutarate + NH4(+) + NADH + H(+)</text>
        <dbReference type="Rhea" id="RHEA:15133"/>
        <dbReference type="ChEBI" id="CHEBI:15377"/>
        <dbReference type="ChEBI" id="CHEBI:15378"/>
        <dbReference type="ChEBI" id="CHEBI:16810"/>
        <dbReference type="ChEBI" id="CHEBI:28938"/>
        <dbReference type="ChEBI" id="CHEBI:29985"/>
        <dbReference type="ChEBI" id="CHEBI:57540"/>
        <dbReference type="ChEBI" id="CHEBI:57945"/>
        <dbReference type="EC" id="1.4.1.2"/>
    </reaction>
</comment>
<dbReference type="PANTHER" id="PTHR11606">
    <property type="entry name" value="GLUTAMATE DEHYDROGENASE"/>
    <property type="match status" value="1"/>
</dbReference>
<dbReference type="GO" id="GO:0006538">
    <property type="term" value="P:L-glutamate catabolic process"/>
    <property type="evidence" value="ECO:0007669"/>
    <property type="project" value="UniProtKB-UniRule"/>
</dbReference>